<dbReference type="PANTHER" id="PTHR36456">
    <property type="entry name" value="UPF0232 PROTEIN SCO3875"/>
    <property type="match status" value="1"/>
</dbReference>
<keyword evidence="2" id="KW-1185">Reference proteome</keyword>
<reference evidence="1 2" key="1">
    <citation type="submission" date="2019-08" db="EMBL/GenBank/DDBJ databases">
        <title>In-depth cultivation of the pig gut microbiome towards novel bacterial diversity and tailored functional studies.</title>
        <authorList>
            <person name="Wylensek D."/>
            <person name="Hitch T.C.A."/>
            <person name="Clavel T."/>
        </authorList>
    </citation>
    <scope>NUCLEOTIDE SEQUENCE [LARGE SCALE GENOMIC DNA]</scope>
    <source>
        <strain evidence="1 2">Oil-RF-744-WCA-WT-10</strain>
    </source>
</reference>
<sequence>MKRVEAKSVGEIINEVLRQERLSTRLDEHRAMALWPDVVGPGINKYTVSRTVKNGVMTVVISSAPLRQQLMMSRTALIKQLNDFLGGEVITDIVFK</sequence>
<dbReference type="PANTHER" id="PTHR36456:SF1">
    <property type="entry name" value="UPF0232 PROTEIN SCO3875"/>
    <property type="match status" value="1"/>
</dbReference>
<dbReference type="Proteomes" id="UP000483362">
    <property type="component" value="Unassembled WGS sequence"/>
</dbReference>
<organism evidence="1 2">
    <name type="scientific">Sodaliphilus pleomorphus</name>
    <dbReference type="NCBI Taxonomy" id="2606626"/>
    <lineage>
        <taxon>Bacteria</taxon>
        <taxon>Pseudomonadati</taxon>
        <taxon>Bacteroidota</taxon>
        <taxon>Bacteroidia</taxon>
        <taxon>Bacteroidales</taxon>
        <taxon>Muribaculaceae</taxon>
        <taxon>Sodaliphilus</taxon>
    </lineage>
</organism>
<evidence type="ECO:0000313" key="2">
    <source>
        <dbReference type="Proteomes" id="UP000483362"/>
    </source>
</evidence>
<evidence type="ECO:0000313" key="1">
    <source>
        <dbReference type="EMBL" id="MSS16997.1"/>
    </source>
</evidence>
<gene>
    <name evidence="1" type="ORF">FYJ29_04355</name>
</gene>
<dbReference type="Pfam" id="PF05258">
    <property type="entry name" value="DciA"/>
    <property type="match status" value="1"/>
</dbReference>
<dbReference type="AlphaFoldDB" id="A0A6L5XBI5"/>
<protein>
    <submittedName>
        <fullName evidence="1">DUF721 domain-containing protein</fullName>
    </submittedName>
</protein>
<comment type="caution">
    <text evidence="1">The sequence shown here is derived from an EMBL/GenBank/DDBJ whole genome shotgun (WGS) entry which is preliminary data.</text>
</comment>
<dbReference type="EMBL" id="VULT01000005">
    <property type="protein sequence ID" value="MSS16997.1"/>
    <property type="molecule type" value="Genomic_DNA"/>
</dbReference>
<name>A0A6L5XBI5_9BACT</name>
<accession>A0A6L5XBI5</accession>
<dbReference type="RefSeq" id="WP_154327599.1">
    <property type="nucleotide sequence ID" value="NZ_CP045696.1"/>
</dbReference>
<proteinExistence type="predicted"/>
<dbReference type="InterPro" id="IPR007922">
    <property type="entry name" value="DciA-like"/>
</dbReference>